<feature type="region of interest" description="Disordered" evidence="1">
    <location>
        <begin position="119"/>
        <end position="141"/>
    </location>
</feature>
<dbReference type="RefSeq" id="WP_140924606.1">
    <property type="nucleotide sequence ID" value="NZ_VHIZ01000050.1"/>
</dbReference>
<sequence length="141" mass="16022">MTVSDDLFARLARSPFRQRFRLGRAEYDYALSKGEPVLREHAAEFVAQRLAPARPARDGKQTPMRGHPVFIAQHATATCCRGCLSKWHNIAQQQPLSAEQQAYVVSVLLQWISDQMQRPAPPARMVRKTTKPDDDPQLALW</sequence>
<proteinExistence type="predicted"/>
<gene>
    <name evidence="2" type="ORF">FJW00_14710</name>
</gene>
<dbReference type="Proteomes" id="UP000316142">
    <property type="component" value="Unassembled WGS sequence"/>
</dbReference>
<accession>A0ABY2Z7D0</accession>
<evidence type="ECO:0000313" key="2">
    <source>
        <dbReference type="EMBL" id="TPV24755.1"/>
    </source>
</evidence>
<evidence type="ECO:0000256" key="1">
    <source>
        <dbReference type="SAM" id="MobiDB-lite"/>
    </source>
</evidence>
<keyword evidence="3" id="KW-1185">Reference proteome</keyword>
<evidence type="ECO:0000313" key="3">
    <source>
        <dbReference type="Proteomes" id="UP000316142"/>
    </source>
</evidence>
<name>A0ABY2Z7D0_9GAMM</name>
<comment type="caution">
    <text evidence="2">The sequence shown here is derived from an EMBL/GenBank/DDBJ whole genome shotgun (WGS) entry which is preliminary data.</text>
</comment>
<reference evidence="2 3" key="1">
    <citation type="submission" date="2019-06" db="EMBL/GenBank/DDBJ databases">
        <title>Taxogenomics and systematics of the genus Pantoea.</title>
        <authorList>
            <person name="Tambong J.T."/>
        </authorList>
    </citation>
    <scope>NUCLEOTIDE SEQUENCE [LARGE SCALE GENOMIC DNA]</scope>
    <source>
        <strain evidence="2 3">LMG 2558</strain>
    </source>
</reference>
<organism evidence="2 3">
    <name type="scientific">Pantoea anthophila</name>
    <dbReference type="NCBI Taxonomy" id="470931"/>
    <lineage>
        <taxon>Bacteria</taxon>
        <taxon>Pseudomonadati</taxon>
        <taxon>Pseudomonadota</taxon>
        <taxon>Gammaproteobacteria</taxon>
        <taxon>Enterobacterales</taxon>
        <taxon>Erwiniaceae</taxon>
        <taxon>Pantoea</taxon>
    </lineage>
</organism>
<dbReference type="Pfam" id="PF13811">
    <property type="entry name" value="DUF4186"/>
    <property type="match status" value="1"/>
</dbReference>
<dbReference type="InterPro" id="IPR020378">
    <property type="entry name" value="DUF4186"/>
</dbReference>
<dbReference type="EMBL" id="VHIZ01000050">
    <property type="protein sequence ID" value="TPV24755.1"/>
    <property type="molecule type" value="Genomic_DNA"/>
</dbReference>
<protein>
    <submittedName>
        <fullName evidence="2">DUF4186 domain-containing protein</fullName>
    </submittedName>
</protein>